<keyword evidence="1" id="KW-0812">Transmembrane</keyword>
<evidence type="ECO:0000313" key="3">
    <source>
        <dbReference type="EMBL" id="MBC8199088.1"/>
    </source>
</evidence>
<keyword evidence="1" id="KW-0472">Membrane</keyword>
<comment type="caution">
    <text evidence="3">The sequence shown here is derived from an EMBL/GenBank/DDBJ whole genome shotgun (WGS) entry which is preliminary data.</text>
</comment>
<evidence type="ECO:0000313" key="4">
    <source>
        <dbReference type="Proteomes" id="UP000603545"/>
    </source>
</evidence>
<dbReference type="CDD" id="cd04186">
    <property type="entry name" value="GT_2_like_c"/>
    <property type="match status" value="1"/>
</dbReference>
<proteinExistence type="predicted"/>
<sequence length="306" mass="34947">MDVSIIIVNWNTKKLLLDCICSIYETVKSITFEIWLVDNASSDNSVEAVKQNYPDIKIIRNRKNLGFAAANNIALERMCGQYALLLNTDTIVTNGAVENLFDFMEKNQNAGMACGQLLNQDGSKQNSVANFPSSLSLLCNESVLQILFPKKFPGKRREYKKPVEVDSCIGACLMVRKRAMDEVGLLDERYFFFFEETDWAYRMKRAGWKIYFVPSAGIFHIQGQTVGHNASSRIMFYRSRYIYFKKWCPRSYPFVRLIIFVRLLINAILSLVGVVATLGMHAGIKKKLSVYSRLILWHLAGCPEDK</sequence>
<reference evidence="3 4" key="1">
    <citation type="submission" date="2020-08" db="EMBL/GenBank/DDBJ databases">
        <title>Bridging the membrane lipid divide: bacteria of the FCB group superphylum have the potential to synthesize archaeal ether lipids.</title>
        <authorList>
            <person name="Villanueva L."/>
            <person name="Von Meijenfeldt F.A.B."/>
            <person name="Westbye A.B."/>
            <person name="Yadav S."/>
            <person name="Hopmans E.C."/>
            <person name="Dutilh B.E."/>
            <person name="Sinninghe Damste J.S."/>
        </authorList>
    </citation>
    <scope>NUCLEOTIDE SEQUENCE [LARGE SCALE GENOMIC DNA]</scope>
    <source>
        <strain evidence="3">NIOZ-UU82</strain>
    </source>
</reference>
<feature type="transmembrane region" description="Helical" evidence="1">
    <location>
        <begin position="254"/>
        <end position="278"/>
    </location>
</feature>
<evidence type="ECO:0000259" key="2">
    <source>
        <dbReference type="Pfam" id="PF00535"/>
    </source>
</evidence>
<dbReference type="InterPro" id="IPR029044">
    <property type="entry name" value="Nucleotide-diphossugar_trans"/>
</dbReference>
<dbReference type="Pfam" id="PF00535">
    <property type="entry name" value="Glycos_transf_2"/>
    <property type="match status" value="1"/>
</dbReference>
<dbReference type="Proteomes" id="UP000603545">
    <property type="component" value="Unassembled WGS sequence"/>
</dbReference>
<evidence type="ECO:0000256" key="1">
    <source>
        <dbReference type="SAM" id="Phobius"/>
    </source>
</evidence>
<organism evidence="3 4">
    <name type="scientific">Candidatus Desulfaltia bathyphila</name>
    <dbReference type="NCBI Taxonomy" id="2841697"/>
    <lineage>
        <taxon>Bacteria</taxon>
        <taxon>Pseudomonadati</taxon>
        <taxon>Thermodesulfobacteriota</taxon>
        <taxon>Desulfobacteria</taxon>
        <taxon>Desulfobacterales</taxon>
        <taxon>Desulfobacterales incertae sedis</taxon>
        <taxon>Candidatus Desulfaltia</taxon>
    </lineage>
</organism>
<dbReference type="SUPFAM" id="SSF53448">
    <property type="entry name" value="Nucleotide-diphospho-sugar transferases"/>
    <property type="match status" value="1"/>
</dbReference>
<dbReference type="AlphaFoldDB" id="A0A8J6N4E7"/>
<dbReference type="Gene3D" id="3.90.550.10">
    <property type="entry name" value="Spore Coat Polysaccharide Biosynthesis Protein SpsA, Chain A"/>
    <property type="match status" value="1"/>
</dbReference>
<dbReference type="PANTHER" id="PTHR43179">
    <property type="entry name" value="RHAMNOSYLTRANSFERASE WBBL"/>
    <property type="match status" value="1"/>
</dbReference>
<dbReference type="InterPro" id="IPR001173">
    <property type="entry name" value="Glyco_trans_2-like"/>
</dbReference>
<dbReference type="PANTHER" id="PTHR43179:SF7">
    <property type="entry name" value="RHAMNOSYLTRANSFERASE WBBL"/>
    <property type="match status" value="1"/>
</dbReference>
<feature type="domain" description="Glycosyltransferase 2-like" evidence="2">
    <location>
        <begin position="4"/>
        <end position="183"/>
    </location>
</feature>
<protein>
    <submittedName>
        <fullName evidence="3">Glycosyltransferase family 2 protein</fullName>
    </submittedName>
</protein>
<accession>A0A8J6N4E7</accession>
<dbReference type="EMBL" id="JACNLL010000035">
    <property type="protein sequence ID" value="MBC8199088.1"/>
    <property type="molecule type" value="Genomic_DNA"/>
</dbReference>
<keyword evidence="1" id="KW-1133">Transmembrane helix</keyword>
<gene>
    <name evidence="3" type="ORF">H8E80_03460</name>
</gene>
<name>A0A8J6N4E7_9BACT</name>